<name>A0A6N7L2J6_9ACTN</name>
<feature type="transmembrane region" description="Helical" evidence="1">
    <location>
        <begin position="9"/>
        <end position="29"/>
    </location>
</feature>
<sequence length="66" mass="6720">MSAAPPRNGAVRAAAIALVTGGLALHLWVGSKLPLLAVAAGLACHLTAAVMARRWLRSRAKQAPPA</sequence>
<evidence type="ECO:0000313" key="2">
    <source>
        <dbReference type="EMBL" id="MQS16909.1"/>
    </source>
</evidence>
<evidence type="ECO:0000313" key="3">
    <source>
        <dbReference type="Proteomes" id="UP000450000"/>
    </source>
</evidence>
<dbReference type="Proteomes" id="UP000450000">
    <property type="component" value="Unassembled WGS sequence"/>
</dbReference>
<proteinExistence type="predicted"/>
<protein>
    <submittedName>
        <fullName evidence="2">Uncharacterized protein</fullName>
    </submittedName>
</protein>
<keyword evidence="1" id="KW-1133">Transmembrane helix</keyword>
<feature type="transmembrane region" description="Helical" evidence="1">
    <location>
        <begin position="35"/>
        <end position="52"/>
    </location>
</feature>
<organism evidence="2 3">
    <name type="scientific">Streptomyces kaniharaensis</name>
    <dbReference type="NCBI Taxonomy" id="212423"/>
    <lineage>
        <taxon>Bacteria</taxon>
        <taxon>Bacillati</taxon>
        <taxon>Actinomycetota</taxon>
        <taxon>Actinomycetes</taxon>
        <taxon>Kitasatosporales</taxon>
        <taxon>Streptomycetaceae</taxon>
        <taxon>Streptomyces</taxon>
    </lineage>
</organism>
<dbReference type="EMBL" id="WBOF01000003">
    <property type="protein sequence ID" value="MQS16909.1"/>
    <property type="molecule type" value="Genomic_DNA"/>
</dbReference>
<accession>A0A6N7L2J6</accession>
<keyword evidence="3" id="KW-1185">Reference proteome</keyword>
<comment type="caution">
    <text evidence="2">The sequence shown here is derived from an EMBL/GenBank/DDBJ whole genome shotgun (WGS) entry which is preliminary data.</text>
</comment>
<gene>
    <name evidence="2" type="ORF">F7Q99_33160</name>
</gene>
<reference evidence="2 3" key="1">
    <citation type="submission" date="2019-09" db="EMBL/GenBank/DDBJ databases">
        <title>Genome Sequences of Streptomyces kaniharaensis ATCC 21070.</title>
        <authorList>
            <person name="Zhu W."/>
            <person name="De Crecy-Lagard V."/>
            <person name="Richards N.G."/>
        </authorList>
    </citation>
    <scope>NUCLEOTIDE SEQUENCE [LARGE SCALE GENOMIC DNA]</scope>
    <source>
        <strain evidence="2 3">SF-557</strain>
    </source>
</reference>
<keyword evidence="1" id="KW-0812">Transmembrane</keyword>
<dbReference type="AlphaFoldDB" id="A0A6N7L2J6"/>
<evidence type="ECO:0000256" key="1">
    <source>
        <dbReference type="SAM" id="Phobius"/>
    </source>
</evidence>
<dbReference type="OrthoDB" id="4351197at2"/>
<dbReference type="RefSeq" id="WP_153468619.1">
    <property type="nucleotide sequence ID" value="NZ_WBOF01000003.1"/>
</dbReference>
<keyword evidence="1" id="KW-0472">Membrane</keyword>